<sequence length="120" mass="12810">MSITQGPVRVAKPRDLADWPVFVTLARLFWGCAALLTADMAGLIFFAHVLASADSGGRRSPWPSLWTPALQIAVGAVVLLGLYFAPGFRRLSRMARLALLGPLACAVPVFAVLWAYATAA</sequence>
<keyword evidence="3" id="KW-1185">Reference proteome</keyword>
<organism evidence="2 3">
    <name type="scientific">Streptomyces fagopyri</name>
    <dbReference type="NCBI Taxonomy" id="2662397"/>
    <lineage>
        <taxon>Bacteria</taxon>
        <taxon>Bacillati</taxon>
        <taxon>Actinomycetota</taxon>
        <taxon>Actinomycetes</taxon>
        <taxon>Kitasatosporales</taxon>
        <taxon>Streptomycetaceae</taxon>
        <taxon>Streptomyces</taxon>
    </lineage>
</organism>
<dbReference type="EMBL" id="CP045643">
    <property type="protein sequence ID" value="QFZ74824.1"/>
    <property type="molecule type" value="Genomic_DNA"/>
</dbReference>
<evidence type="ECO:0000256" key="1">
    <source>
        <dbReference type="SAM" id="Phobius"/>
    </source>
</evidence>
<evidence type="ECO:0000313" key="2">
    <source>
        <dbReference type="EMBL" id="QFZ74824.1"/>
    </source>
</evidence>
<dbReference type="Proteomes" id="UP000326179">
    <property type="component" value="Chromosome"/>
</dbReference>
<accession>A0A5Q0LDA2</accession>
<keyword evidence="1" id="KW-1133">Transmembrane helix</keyword>
<dbReference type="RefSeq" id="WP_153289119.1">
    <property type="nucleotide sequence ID" value="NZ_CP045643.1"/>
</dbReference>
<feature type="transmembrane region" description="Helical" evidence="1">
    <location>
        <begin position="97"/>
        <end position="117"/>
    </location>
</feature>
<feature type="transmembrane region" description="Helical" evidence="1">
    <location>
        <begin position="65"/>
        <end position="85"/>
    </location>
</feature>
<keyword evidence="1" id="KW-0812">Transmembrane</keyword>
<evidence type="ECO:0000313" key="3">
    <source>
        <dbReference type="Proteomes" id="UP000326179"/>
    </source>
</evidence>
<dbReference type="KEGG" id="sfy:GFH48_17475"/>
<reference evidence="2 3" key="1">
    <citation type="submission" date="2019-10" db="EMBL/GenBank/DDBJ databases">
        <title>A novel species.</title>
        <authorList>
            <person name="Gao J."/>
        </authorList>
    </citation>
    <scope>NUCLEOTIDE SEQUENCE [LARGE SCALE GENOMIC DNA]</scope>
    <source>
        <strain evidence="2 3">QMT-28</strain>
    </source>
</reference>
<name>A0A5Q0LDA2_9ACTN</name>
<keyword evidence="1" id="KW-0472">Membrane</keyword>
<gene>
    <name evidence="2" type="ORF">GFH48_17475</name>
</gene>
<protein>
    <submittedName>
        <fullName evidence="2">Uncharacterized protein</fullName>
    </submittedName>
</protein>
<proteinExistence type="predicted"/>
<feature type="transmembrane region" description="Helical" evidence="1">
    <location>
        <begin position="21"/>
        <end position="45"/>
    </location>
</feature>
<dbReference type="AlphaFoldDB" id="A0A5Q0LDA2"/>